<evidence type="ECO:0000256" key="1">
    <source>
        <dbReference type="ARBA" id="ARBA00004323"/>
    </source>
</evidence>
<dbReference type="Proteomes" id="UP000735302">
    <property type="component" value="Unassembled WGS sequence"/>
</dbReference>
<dbReference type="InterPro" id="IPR002659">
    <property type="entry name" value="Glyco_trans_31"/>
</dbReference>
<keyword evidence="9" id="KW-0472">Membrane</keyword>
<evidence type="ECO:0000256" key="11">
    <source>
        <dbReference type="SAM" id="MobiDB-lite"/>
    </source>
</evidence>
<feature type="region of interest" description="Disordered" evidence="11">
    <location>
        <begin position="344"/>
        <end position="364"/>
    </location>
</feature>
<evidence type="ECO:0000256" key="7">
    <source>
        <dbReference type="ARBA" id="ARBA00022989"/>
    </source>
</evidence>
<reference evidence="12 13" key="1">
    <citation type="journal article" date="2021" name="Elife">
        <title>Chloroplast acquisition without the gene transfer in kleptoplastic sea slugs, Plakobranchus ocellatus.</title>
        <authorList>
            <person name="Maeda T."/>
            <person name="Takahashi S."/>
            <person name="Yoshida T."/>
            <person name="Shimamura S."/>
            <person name="Takaki Y."/>
            <person name="Nagai Y."/>
            <person name="Toyoda A."/>
            <person name="Suzuki Y."/>
            <person name="Arimoto A."/>
            <person name="Ishii H."/>
            <person name="Satoh N."/>
            <person name="Nishiyama T."/>
            <person name="Hasebe M."/>
            <person name="Maruyama T."/>
            <person name="Minagawa J."/>
            <person name="Obokata J."/>
            <person name="Shigenobu S."/>
        </authorList>
    </citation>
    <scope>NUCLEOTIDE SEQUENCE [LARGE SCALE GENOMIC DNA]</scope>
</reference>
<evidence type="ECO:0000313" key="13">
    <source>
        <dbReference type="Proteomes" id="UP000735302"/>
    </source>
</evidence>
<evidence type="ECO:0000313" key="12">
    <source>
        <dbReference type="EMBL" id="GFN73746.1"/>
    </source>
</evidence>
<evidence type="ECO:0000256" key="3">
    <source>
        <dbReference type="ARBA" id="ARBA00022676"/>
    </source>
</evidence>
<evidence type="ECO:0000256" key="8">
    <source>
        <dbReference type="ARBA" id="ARBA00023034"/>
    </source>
</evidence>
<keyword evidence="8 10" id="KW-0333">Golgi apparatus</keyword>
<organism evidence="12 13">
    <name type="scientific">Plakobranchus ocellatus</name>
    <dbReference type="NCBI Taxonomy" id="259542"/>
    <lineage>
        <taxon>Eukaryota</taxon>
        <taxon>Metazoa</taxon>
        <taxon>Spiralia</taxon>
        <taxon>Lophotrochozoa</taxon>
        <taxon>Mollusca</taxon>
        <taxon>Gastropoda</taxon>
        <taxon>Heterobranchia</taxon>
        <taxon>Euthyneura</taxon>
        <taxon>Panpulmonata</taxon>
        <taxon>Sacoglossa</taxon>
        <taxon>Placobranchoidea</taxon>
        <taxon>Plakobranchidae</taxon>
        <taxon>Plakobranchus</taxon>
    </lineage>
</organism>
<comment type="caution">
    <text evidence="12">The sequence shown here is derived from an EMBL/GenBank/DDBJ whole genome shotgun (WGS) entry which is preliminary data.</text>
</comment>
<keyword evidence="4" id="KW-0808">Transferase</keyword>
<dbReference type="EC" id="2.4.1.-" evidence="10"/>
<dbReference type="PANTHER" id="PTHR11214:SF3">
    <property type="entry name" value="BETA-1,3-GALACTOSYLTRANSFERASE 6"/>
    <property type="match status" value="1"/>
</dbReference>
<sequence length="406" mass="46085">MGLSMIKPAPDLNSDVLKDEIKLGVKDDQMARPLILEVKDRTGEASWSKEIVDKATGYILQDDEDYKKYYNSLLGHTILPRNPWIVLNGSYLLNPTNLCTQHRDLDLVVVVHTAPYNFIRRRMLREAFTPPRLQRPYTAQVVFMLGTLNSTTIDLEKEKNLSAEINKHGDIVRMEFQEGFRNLTYKAMLWLRWLDEFCPNAMMVLKLDDDVVMDVRKVLPLSRGLFSKFERSIFCSINARGTQPIPRIGRTRVDPREFAGVKIYPYTYCSGFIVFLSRDLITSMAEAVRRTPMYNVDDLFIFGMVAKMTGNVTYHNIGYNITLWHDKVYNCTVADGIGCSPQQGDLRLSGPPSGQGAGGGARTRDRMVPADLRADSLATVPPTPPFVLLSRCETNIAKLSFKIERM</sequence>
<comment type="subcellular location">
    <subcellularLocation>
        <location evidence="1 10">Golgi apparatus membrane</location>
        <topology evidence="1 10">Single-pass type II membrane protein</topology>
    </subcellularLocation>
</comment>
<evidence type="ECO:0000256" key="9">
    <source>
        <dbReference type="ARBA" id="ARBA00023136"/>
    </source>
</evidence>
<evidence type="ECO:0000256" key="10">
    <source>
        <dbReference type="RuleBase" id="RU363063"/>
    </source>
</evidence>
<keyword evidence="7" id="KW-1133">Transmembrane helix</keyword>
<dbReference type="Pfam" id="PF01762">
    <property type="entry name" value="Galactosyl_T"/>
    <property type="match status" value="1"/>
</dbReference>
<gene>
    <name evidence="12" type="ORF">PoB_000025200</name>
</gene>
<evidence type="ECO:0000256" key="2">
    <source>
        <dbReference type="ARBA" id="ARBA00008661"/>
    </source>
</evidence>
<dbReference type="AlphaFoldDB" id="A0AAV3XV69"/>
<keyword evidence="3 10" id="KW-0328">Glycosyltransferase</keyword>
<comment type="similarity">
    <text evidence="2 10">Belongs to the glycosyltransferase 31 family.</text>
</comment>
<dbReference type="GO" id="GO:0006493">
    <property type="term" value="P:protein O-linked glycosylation"/>
    <property type="evidence" value="ECO:0007669"/>
    <property type="project" value="TreeGrafter"/>
</dbReference>
<keyword evidence="5" id="KW-0812">Transmembrane</keyword>
<dbReference type="PANTHER" id="PTHR11214">
    <property type="entry name" value="BETA-1,3-N-ACETYLGLUCOSAMINYLTRANSFERASE"/>
    <property type="match status" value="1"/>
</dbReference>
<proteinExistence type="inferred from homology"/>
<evidence type="ECO:0000256" key="6">
    <source>
        <dbReference type="ARBA" id="ARBA00022968"/>
    </source>
</evidence>
<evidence type="ECO:0000256" key="4">
    <source>
        <dbReference type="ARBA" id="ARBA00022679"/>
    </source>
</evidence>
<evidence type="ECO:0000256" key="5">
    <source>
        <dbReference type="ARBA" id="ARBA00022692"/>
    </source>
</evidence>
<dbReference type="GO" id="GO:0016758">
    <property type="term" value="F:hexosyltransferase activity"/>
    <property type="evidence" value="ECO:0007669"/>
    <property type="project" value="InterPro"/>
</dbReference>
<name>A0AAV3XV69_9GAST</name>
<dbReference type="EMBL" id="BLXT01000029">
    <property type="protein sequence ID" value="GFN73746.1"/>
    <property type="molecule type" value="Genomic_DNA"/>
</dbReference>
<dbReference type="GO" id="GO:0000139">
    <property type="term" value="C:Golgi membrane"/>
    <property type="evidence" value="ECO:0007669"/>
    <property type="project" value="UniProtKB-SubCell"/>
</dbReference>
<protein>
    <recommendedName>
        <fullName evidence="10">Hexosyltransferase</fullName>
        <ecNumber evidence="10">2.4.1.-</ecNumber>
    </recommendedName>
</protein>
<accession>A0AAV3XV69</accession>
<keyword evidence="13" id="KW-1185">Reference proteome</keyword>
<keyword evidence="6" id="KW-0735">Signal-anchor</keyword>